<gene>
    <name evidence="1" type="ORF">ACFFUA_11695</name>
</gene>
<organism evidence="1 2">
    <name type="scientific">Streptomyces heliomycini</name>
    <dbReference type="NCBI Taxonomy" id="284032"/>
    <lineage>
        <taxon>Bacteria</taxon>
        <taxon>Bacillati</taxon>
        <taxon>Actinomycetota</taxon>
        <taxon>Actinomycetes</taxon>
        <taxon>Kitasatosporales</taxon>
        <taxon>Streptomycetaceae</taxon>
        <taxon>Streptomyces</taxon>
    </lineage>
</organism>
<keyword evidence="2" id="KW-1185">Reference proteome</keyword>
<dbReference type="RefSeq" id="WP_380955447.1">
    <property type="nucleotide sequence ID" value="NZ_JBHMDI010000022.1"/>
</dbReference>
<dbReference type="Proteomes" id="UP001589753">
    <property type="component" value="Unassembled WGS sequence"/>
</dbReference>
<comment type="caution">
    <text evidence="1">The sequence shown here is derived from an EMBL/GenBank/DDBJ whole genome shotgun (WGS) entry which is preliminary data.</text>
</comment>
<name>A0ABV5L7G8_9ACTN</name>
<evidence type="ECO:0000313" key="2">
    <source>
        <dbReference type="Proteomes" id="UP001589753"/>
    </source>
</evidence>
<dbReference type="InterPro" id="IPR029068">
    <property type="entry name" value="Glyas_Bleomycin-R_OHBP_Dase"/>
</dbReference>
<dbReference type="Gene3D" id="3.10.180.10">
    <property type="entry name" value="2,3-Dihydroxybiphenyl 1,2-Dioxygenase, domain 1"/>
    <property type="match status" value="1"/>
</dbReference>
<sequence length="52" mass="5172">MDDTDTAVAGAVEPGGGVRMPAASVAGVGRPARMEGPYGARFAVLRGDPRGT</sequence>
<proteinExistence type="predicted"/>
<evidence type="ECO:0000313" key="1">
    <source>
        <dbReference type="EMBL" id="MFB9348115.1"/>
    </source>
</evidence>
<protein>
    <submittedName>
        <fullName evidence="1">Uncharacterized protein</fullName>
    </submittedName>
</protein>
<dbReference type="EMBL" id="JBHMDI010000022">
    <property type="protein sequence ID" value="MFB9348115.1"/>
    <property type="molecule type" value="Genomic_DNA"/>
</dbReference>
<accession>A0ABV5L7G8</accession>
<reference evidence="1 2" key="1">
    <citation type="submission" date="2024-09" db="EMBL/GenBank/DDBJ databases">
        <authorList>
            <person name="Sun Q."/>
            <person name="Mori K."/>
        </authorList>
    </citation>
    <scope>NUCLEOTIDE SEQUENCE [LARGE SCALE GENOMIC DNA]</scope>
    <source>
        <strain evidence="1 2">JCM 9767</strain>
    </source>
</reference>